<organism evidence="2 3">
    <name type="scientific">Actinomyces gaoshouyii</name>
    <dbReference type="NCBI Taxonomy" id="1960083"/>
    <lineage>
        <taxon>Bacteria</taxon>
        <taxon>Bacillati</taxon>
        <taxon>Actinomycetota</taxon>
        <taxon>Actinomycetes</taxon>
        <taxon>Actinomycetales</taxon>
        <taxon>Actinomycetaceae</taxon>
        <taxon>Actinomyces</taxon>
    </lineage>
</organism>
<comment type="caution">
    <text evidence="2">The sequence shown here is derived from an EMBL/GenBank/DDBJ whole genome shotgun (WGS) entry which is preliminary data.</text>
</comment>
<dbReference type="AlphaFoldDB" id="A0A8H9LIH8"/>
<reference evidence="2" key="2">
    <citation type="submission" date="2020-09" db="EMBL/GenBank/DDBJ databases">
        <authorList>
            <person name="Sun Q."/>
            <person name="Zhou Y."/>
        </authorList>
    </citation>
    <scope>NUCLEOTIDE SEQUENCE</scope>
    <source>
        <strain evidence="2">CGMCC 4.7372</strain>
    </source>
</reference>
<keyword evidence="3" id="KW-1185">Reference proteome</keyword>
<evidence type="ECO:0000313" key="2">
    <source>
        <dbReference type="EMBL" id="GGO96378.1"/>
    </source>
</evidence>
<dbReference type="Proteomes" id="UP000614239">
    <property type="component" value="Unassembled WGS sequence"/>
</dbReference>
<evidence type="ECO:0000313" key="3">
    <source>
        <dbReference type="Proteomes" id="UP000614239"/>
    </source>
</evidence>
<evidence type="ECO:0000256" key="1">
    <source>
        <dbReference type="SAM" id="MobiDB-lite"/>
    </source>
</evidence>
<gene>
    <name evidence="2" type="ORF">GCM10011612_06440</name>
</gene>
<sequence length="59" mass="6550">MRWRGGTSLPATSALPSLAIAPSHDHHTQPIIRLTKRRLIGHRPRVALTSPTHQEPETP</sequence>
<proteinExistence type="predicted"/>
<reference evidence="2" key="1">
    <citation type="journal article" date="2014" name="Int. J. Syst. Evol. Microbiol.">
        <title>Complete genome sequence of Corynebacterium casei LMG S-19264T (=DSM 44701T), isolated from a smear-ripened cheese.</title>
        <authorList>
            <consortium name="US DOE Joint Genome Institute (JGI-PGF)"/>
            <person name="Walter F."/>
            <person name="Albersmeier A."/>
            <person name="Kalinowski J."/>
            <person name="Ruckert C."/>
        </authorList>
    </citation>
    <scope>NUCLEOTIDE SEQUENCE</scope>
    <source>
        <strain evidence="2">CGMCC 4.7372</strain>
    </source>
</reference>
<dbReference type="EMBL" id="BMNJ01000002">
    <property type="protein sequence ID" value="GGO96378.1"/>
    <property type="molecule type" value="Genomic_DNA"/>
</dbReference>
<protein>
    <submittedName>
        <fullName evidence="2">Uncharacterized protein</fullName>
    </submittedName>
</protein>
<accession>A0A8H9LIH8</accession>
<dbReference type="RefSeq" id="WP_080461947.1">
    <property type="nucleotide sequence ID" value="NZ_BMNJ01000002.1"/>
</dbReference>
<feature type="region of interest" description="Disordered" evidence="1">
    <location>
        <begin position="1"/>
        <end position="30"/>
    </location>
</feature>
<name>A0A8H9LIH8_9ACTO</name>